<dbReference type="SUPFAM" id="SSF51735">
    <property type="entry name" value="NAD(P)-binding Rossmann-fold domains"/>
    <property type="match status" value="1"/>
</dbReference>
<dbReference type="Gene3D" id="3.40.50.720">
    <property type="entry name" value="NAD(P)-binding Rossmann-like Domain"/>
    <property type="match status" value="1"/>
</dbReference>
<dbReference type="InterPro" id="IPR046346">
    <property type="entry name" value="Aminoacid_DH-like_N_sf"/>
</dbReference>
<feature type="compositionally biased region" description="Polar residues" evidence="3">
    <location>
        <begin position="73"/>
        <end position="91"/>
    </location>
</feature>
<dbReference type="Pfam" id="PF01487">
    <property type="entry name" value="DHquinase_I"/>
    <property type="match status" value="1"/>
</dbReference>
<keyword evidence="8" id="KW-1185">Reference proteome</keyword>
<dbReference type="PRINTS" id="PR01100">
    <property type="entry name" value="SHIKIMTKNASE"/>
</dbReference>
<dbReference type="Pfam" id="PF01488">
    <property type="entry name" value="Shikimate_DH"/>
    <property type="match status" value="1"/>
</dbReference>
<accession>A0A6V8H1A6</accession>
<dbReference type="Gene3D" id="3.20.20.70">
    <property type="entry name" value="Aldolase class I"/>
    <property type="match status" value="1"/>
</dbReference>
<dbReference type="GO" id="GO:0003855">
    <property type="term" value="F:3-dehydroquinate dehydratase activity"/>
    <property type="evidence" value="ECO:0007669"/>
    <property type="project" value="InterPro"/>
</dbReference>
<comment type="similarity">
    <text evidence="2">In the N-terminal section; belongs to the shikimate kinase family.</text>
</comment>
<dbReference type="Pfam" id="PF01202">
    <property type="entry name" value="SKI"/>
    <property type="match status" value="1"/>
</dbReference>
<dbReference type="GO" id="GO:0004764">
    <property type="term" value="F:shikimate 3-dehydrogenase (NADP+) activity"/>
    <property type="evidence" value="ECO:0007669"/>
    <property type="project" value="InterPro"/>
</dbReference>
<sequence>MLLRVDLRLDTLGETRHPERTDHSLPSLSLLPQLFGNNGVLSLITAMDTASLGGPPRSPFDPLPYNSRKRSFDQTQLSQENNDSSRRSTPTHIHPRVDLERHSRHIVSLSSPNRSPSLEDPENRLYESPVLARQYQGDESIILVGFPSAGKKTLGLIASAALRKEFVDFDTVFSGRTGLSPREYIETHGATAYRNLEDEVTSEVFGSRQKGCVLVGFFAMASNSQRRLLKSLSNTNPIIHIQRDLDNIINRTDSDKDRLYRTYQLSEKMHRRFANFEFFNISQPLMDDKALGPLKLKATEGEFLRFLNGVFPQPEDSKGLANIFAHPYTYALQVPMPWLEDSQADYTELDSGADAVVMLVEMTPENQHEIFSKLSQRVAVLRKYCHVPIVIDLETSMAMSYIAQANLLELVVRQAPDIIVVSLDTSAALAKQLRLAKCHSKIIGKYHQKGSVCEYWNSTTLPAVFDKASSLHCSAIRLTGEAHEPSDNLGCVKVILEAQKLSDFPVSCYNTGKFGRSSVCLNPLLSPVVLPSQATSHGVTLVEAQKALYSSFWRLKKYFTVFGQNVSYSLTPAMHNAASAACGMPHICDYVESDRLARIREVFRRDSQGGLAIVYPYKTEVVQMMDEMSLDAKVIGAVNTVVIERISTGEDSPRLYLKGYNTDHIGIRTCIEKNLSPANAVRSQTSALIIGAGGMARAAIYACVKAGVKNVCIFNRTEANARRLADYFATVYPDLRFTVLTALVTPWPTDLWQPTIIVSCIPAHKVGDNDAPDLLIPEQWLGSPTGGVFVEFAYKPLVTRLIRYMQSRRAQGWIVADGLDVLVEQGIAQFEILTNRPAPSHIMRHTVREQYFIAQNARRDHEPADTN</sequence>
<organism evidence="7 8">
    <name type="scientific">Talaromyces pinophilus</name>
    <name type="common">Penicillium pinophilum</name>
    <dbReference type="NCBI Taxonomy" id="128442"/>
    <lineage>
        <taxon>Eukaryota</taxon>
        <taxon>Fungi</taxon>
        <taxon>Dikarya</taxon>
        <taxon>Ascomycota</taxon>
        <taxon>Pezizomycotina</taxon>
        <taxon>Eurotiomycetes</taxon>
        <taxon>Eurotiomycetidae</taxon>
        <taxon>Eurotiales</taxon>
        <taxon>Trichocomaceae</taxon>
        <taxon>Talaromyces</taxon>
        <taxon>Talaromyces sect. Talaromyces</taxon>
    </lineage>
</organism>
<evidence type="ECO:0000259" key="4">
    <source>
        <dbReference type="Pfam" id="PF01488"/>
    </source>
</evidence>
<dbReference type="GO" id="GO:0009423">
    <property type="term" value="P:chorismate biosynthetic process"/>
    <property type="evidence" value="ECO:0007669"/>
    <property type="project" value="TreeGrafter"/>
</dbReference>
<dbReference type="InterPro" id="IPR006151">
    <property type="entry name" value="Shikm_DH/Glu-tRNA_Rdtase"/>
</dbReference>
<gene>
    <name evidence="7" type="ORF">TCE0_015f03122</name>
</gene>
<comment type="similarity">
    <text evidence="1">In the 2nd section; belongs to the type-I 3-dehydroquinase family.</text>
</comment>
<dbReference type="SUPFAM" id="SSF53223">
    <property type="entry name" value="Aminoacid dehydrogenase-like, N-terminal domain"/>
    <property type="match status" value="1"/>
</dbReference>
<dbReference type="InterPro" id="IPR013708">
    <property type="entry name" value="Shikimate_DH-bd_N"/>
</dbReference>
<dbReference type="PANTHER" id="PTHR21089:SF1">
    <property type="entry name" value="BIFUNCTIONAL 3-DEHYDROQUINATE DEHYDRATASE_SHIKIMATE DEHYDROGENASE, CHLOROPLASTIC"/>
    <property type="match status" value="1"/>
</dbReference>
<dbReference type="GO" id="GO:0019632">
    <property type="term" value="P:shikimate metabolic process"/>
    <property type="evidence" value="ECO:0007669"/>
    <property type="project" value="TreeGrafter"/>
</dbReference>
<proteinExistence type="inferred from homology"/>
<protein>
    <submittedName>
        <fullName evidence="7">Uncharacterized protein</fullName>
    </submittedName>
</protein>
<dbReference type="CDD" id="cd01065">
    <property type="entry name" value="NAD_bind_Shikimate_DH"/>
    <property type="match status" value="1"/>
</dbReference>
<dbReference type="InterPro" id="IPR013785">
    <property type="entry name" value="Aldolase_TIM"/>
</dbReference>
<dbReference type="PANTHER" id="PTHR21089">
    <property type="entry name" value="SHIKIMATE DEHYDROGENASE"/>
    <property type="match status" value="1"/>
</dbReference>
<dbReference type="EMBL" id="DF933811">
    <property type="protein sequence ID" value="GAM35092.1"/>
    <property type="molecule type" value="Genomic_DNA"/>
</dbReference>
<evidence type="ECO:0000259" key="5">
    <source>
        <dbReference type="Pfam" id="PF08501"/>
    </source>
</evidence>
<comment type="caution">
    <text evidence="7">The sequence shown here is derived from an EMBL/GenBank/DDBJ whole genome shotgun (WGS) entry which is preliminary data.</text>
</comment>
<dbReference type="AlphaFoldDB" id="A0A6V8H1A6"/>
<dbReference type="InterPro" id="IPR031322">
    <property type="entry name" value="Shikimate/glucono_kinase"/>
</dbReference>
<dbReference type="InterPro" id="IPR022893">
    <property type="entry name" value="Shikimate_DH_fam"/>
</dbReference>
<feature type="domain" description="Shikimate dehydrogenase substrate binding N-terminal" evidence="5">
    <location>
        <begin position="561"/>
        <end position="641"/>
    </location>
</feature>
<dbReference type="InterPro" id="IPR027417">
    <property type="entry name" value="P-loop_NTPase"/>
</dbReference>
<name>A0A6V8H1A6_TALPI</name>
<feature type="region of interest" description="Disordered" evidence="3">
    <location>
        <begin position="50"/>
        <end position="122"/>
    </location>
</feature>
<dbReference type="Proteomes" id="UP000053095">
    <property type="component" value="Unassembled WGS sequence"/>
</dbReference>
<feature type="domain" description="SDH C-terminal" evidence="6">
    <location>
        <begin position="818"/>
        <end position="848"/>
    </location>
</feature>
<dbReference type="InterPro" id="IPR001381">
    <property type="entry name" value="DHquinase_I"/>
</dbReference>
<evidence type="ECO:0000256" key="3">
    <source>
        <dbReference type="SAM" id="MobiDB-lite"/>
    </source>
</evidence>
<evidence type="ECO:0000256" key="1">
    <source>
        <dbReference type="ARBA" id="ARBA00006477"/>
    </source>
</evidence>
<evidence type="ECO:0000259" key="6">
    <source>
        <dbReference type="Pfam" id="PF18317"/>
    </source>
</evidence>
<feature type="domain" description="Quinate/shikimate 5-dehydrogenase/glutamyl-tRNA reductase" evidence="4">
    <location>
        <begin position="683"/>
        <end position="736"/>
    </location>
</feature>
<evidence type="ECO:0000313" key="8">
    <source>
        <dbReference type="Proteomes" id="UP000053095"/>
    </source>
</evidence>
<evidence type="ECO:0000256" key="2">
    <source>
        <dbReference type="ARBA" id="ARBA00009349"/>
    </source>
</evidence>
<dbReference type="Pfam" id="PF18317">
    <property type="entry name" value="SDH_C"/>
    <property type="match status" value="1"/>
</dbReference>
<dbReference type="InterPro" id="IPR041121">
    <property type="entry name" value="SDH_C"/>
</dbReference>
<dbReference type="SUPFAM" id="SSF52540">
    <property type="entry name" value="P-loop containing nucleoside triphosphate hydrolases"/>
    <property type="match status" value="1"/>
</dbReference>
<evidence type="ECO:0000313" key="7">
    <source>
        <dbReference type="EMBL" id="GAM35092.1"/>
    </source>
</evidence>
<dbReference type="Pfam" id="PF08501">
    <property type="entry name" value="Shikimate_dh_N"/>
    <property type="match status" value="1"/>
</dbReference>
<dbReference type="Gene3D" id="3.40.50.300">
    <property type="entry name" value="P-loop containing nucleotide triphosphate hydrolases"/>
    <property type="match status" value="1"/>
</dbReference>
<dbReference type="InterPro" id="IPR036291">
    <property type="entry name" value="NAD(P)-bd_dom_sf"/>
</dbReference>
<dbReference type="Gene3D" id="3.40.50.10860">
    <property type="entry name" value="Leucine Dehydrogenase, chain A, domain 1"/>
    <property type="match status" value="1"/>
</dbReference>
<reference evidence="8" key="1">
    <citation type="journal article" date="2015" name="Genome Announc.">
        <title>Draft genome sequence of Talaromyces cellulolyticus strain Y-94, a source of lignocellulosic biomass-degrading enzymes.</title>
        <authorList>
            <person name="Fujii T."/>
            <person name="Koike H."/>
            <person name="Sawayama S."/>
            <person name="Yano S."/>
            <person name="Inoue H."/>
        </authorList>
    </citation>
    <scope>NUCLEOTIDE SEQUENCE [LARGE SCALE GENOMIC DNA]</scope>
    <source>
        <strain evidence="8">Y-94</strain>
    </source>
</reference>